<dbReference type="CDD" id="cd06261">
    <property type="entry name" value="TM_PBP2"/>
    <property type="match status" value="1"/>
</dbReference>
<reference evidence="12" key="1">
    <citation type="submission" date="2016-10" db="EMBL/GenBank/DDBJ databases">
        <authorList>
            <person name="Varghese N."/>
            <person name="Submissions S."/>
        </authorList>
    </citation>
    <scope>NUCLEOTIDE SEQUENCE [LARGE SCALE GENOMIC DNA]</scope>
    <source>
        <strain evidence="12">NLAE-zl-G277</strain>
    </source>
</reference>
<comment type="subcellular location">
    <subcellularLocation>
        <location evidence="1 9">Cell membrane</location>
        <topology evidence="1 9">Multi-pass membrane protein</topology>
    </subcellularLocation>
</comment>
<evidence type="ECO:0000256" key="8">
    <source>
        <dbReference type="ARBA" id="ARBA00023136"/>
    </source>
</evidence>
<dbReference type="GO" id="GO:0055085">
    <property type="term" value="P:transmembrane transport"/>
    <property type="evidence" value="ECO:0007669"/>
    <property type="project" value="InterPro"/>
</dbReference>
<keyword evidence="4" id="KW-1003">Cell membrane</keyword>
<feature type="domain" description="ABC transmembrane type-1" evidence="10">
    <location>
        <begin position="69"/>
        <end position="256"/>
    </location>
</feature>
<dbReference type="InterPro" id="IPR000515">
    <property type="entry name" value="MetI-like"/>
</dbReference>
<keyword evidence="5" id="KW-0762">Sugar transport</keyword>
<dbReference type="AlphaFoldDB" id="A0A1I0JCL8"/>
<keyword evidence="3 9" id="KW-0813">Transport</keyword>
<organism evidence="11 12">
    <name type="scientific">Enterocloster lavalensis</name>
    <dbReference type="NCBI Taxonomy" id="460384"/>
    <lineage>
        <taxon>Bacteria</taxon>
        <taxon>Bacillati</taxon>
        <taxon>Bacillota</taxon>
        <taxon>Clostridia</taxon>
        <taxon>Lachnospirales</taxon>
        <taxon>Lachnospiraceae</taxon>
        <taxon>Enterocloster</taxon>
    </lineage>
</organism>
<dbReference type="PROSITE" id="PS50928">
    <property type="entry name" value="ABC_TM1"/>
    <property type="match status" value="1"/>
</dbReference>
<gene>
    <name evidence="11" type="ORF">SAMN05216313_12868</name>
</gene>
<evidence type="ECO:0000256" key="2">
    <source>
        <dbReference type="ARBA" id="ARBA00009047"/>
    </source>
</evidence>
<dbReference type="EMBL" id="FOIM01000028">
    <property type="protein sequence ID" value="SEU07807.1"/>
    <property type="molecule type" value="Genomic_DNA"/>
</dbReference>
<evidence type="ECO:0000256" key="6">
    <source>
        <dbReference type="ARBA" id="ARBA00022692"/>
    </source>
</evidence>
<keyword evidence="8 9" id="KW-0472">Membrane</keyword>
<dbReference type="PANTHER" id="PTHR32243">
    <property type="entry name" value="MALTOSE TRANSPORT SYSTEM PERMEASE-RELATED"/>
    <property type="match status" value="1"/>
</dbReference>
<evidence type="ECO:0000256" key="3">
    <source>
        <dbReference type="ARBA" id="ARBA00022448"/>
    </source>
</evidence>
<accession>A0A1I0JCL8</accession>
<feature type="transmembrane region" description="Helical" evidence="9">
    <location>
        <begin position="103"/>
        <end position="126"/>
    </location>
</feature>
<evidence type="ECO:0000313" key="11">
    <source>
        <dbReference type="EMBL" id="SEU07807.1"/>
    </source>
</evidence>
<dbReference type="InterPro" id="IPR035906">
    <property type="entry name" value="MetI-like_sf"/>
</dbReference>
<feature type="transmembrane region" description="Helical" evidence="9">
    <location>
        <begin position="138"/>
        <end position="161"/>
    </location>
</feature>
<dbReference type="InterPro" id="IPR050901">
    <property type="entry name" value="BP-dep_ABC_trans_perm"/>
</dbReference>
<dbReference type="STRING" id="460384.SAMN05216313_12868"/>
<protein>
    <submittedName>
        <fullName evidence="11">Carbohydrate ABC transporter membrane protein 2, CUT1 family</fullName>
    </submittedName>
</protein>
<feature type="transmembrane region" description="Helical" evidence="9">
    <location>
        <begin position="181"/>
        <end position="203"/>
    </location>
</feature>
<dbReference type="GO" id="GO:0005886">
    <property type="term" value="C:plasma membrane"/>
    <property type="evidence" value="ECO:0007669"/>
    <property type="project" value="UniProtKB-SubCell"/>
</dbReference>
<dbReference type="Proteomes" id="UP000198508">
    <property type="component" value="Unassembled WGS sequence"/>
</dbReference>
<keyword evidence="12" id="KW-1185">Reference proteome</keyword>
<evidence type="ECO:0000256" key="7">
    <source>
        <dbReference type="ARBA" id="ARBA00022989"/>
    </source>
</evidence>
<evidence type="ECO:0000256" key="5">
    <source>
        <dbReference type="ARBA" id="ARBA00022597"/>
    </source>
</evidence>
<evidence type="ECO:0000256" key="9">
    <source>
        <dbReference type="RuleBase" id="RU363032"/>
    </source>
</evidence>
<dbReference type="SUPFAM" id="SSF161098">
    <property type="entry name" value="MetI-like"/>
    <property type="match status" value="1"/>
</dbReference>
<dbReference type="GeneID" id="93276777"/>
<keyword evidence="7 9" id="KW-1133">Transmembrane helix</keyword>
<proteinExistence type="inferred from homology"/>
<evidence type="ECO:0000313" key="12">
    <source>
        <dbReference type="Proteomes" id="UP000198508"/>
    </source>
</evidence>
<evidence type="ECO:0000256" key="1">
    <source>
        <dbReference type="ARBA" id="ARBA00004651"/>
    </source>
</evidence>
<dbReference type="RefSeq" id="WP_092368738.1">
    <property type="nucleotide sequence ID" value="NZ_DAINWJ010000005.1"/>
</dbReference>
<feature type="transmembrane region" description="Helical" evidence="9">
    <location>
        <begin position="9"/>
        <end position="29"/>
    </location>
</feature>
<dbReference type="Gene3D" id="1.10.3720.10">
    <property type="entry name" value="MetI-like"/>
    <property type="match status" value="1"/>
</dbReference>
<evidence type="ECO:0000259" key="10">
    <source>
        <dbReference type="PROSITE" id="PS50928"/>
    </source>
</evidence>
<feature type="transmembrane region" description="Helical" evidence="9">
    <location>
        <begin position="239"/>
        <end position="260"/>
    </location>
</feature>
<comment type="similarity">
    <text evidence="2">Belongs to the binding-protein-dependent transport system permease family. MalFG subfamily.</text>
</comment>
<name>A0A1I0JCL8_9FIRM</name>
<dbReference type="Pfam" id="PF00528">
    <property type="entry name" value="BPD_transp_1"/>
    <property type="match status" value="1"/>
</dbReference>
<dbReference type="PANTHER" id="PTHR32243:SF50">
    <property type="entry name" value="MALTOSE_MALTODEXTRIN TRANSPORT SYSTEM PERMEASE PROTEIN MALG"/>
    <property type="match status" value="1"/>
</dbReference>
<sequence>MKKTCGKAAFYVAIIVICLIMVTPVYLLAKVSFSVKSEILTQHPTLLIHQFTWEHWLNVFRSGNLWAPLKKSLIVSCLTTLGSLVIVVPASYVVSRMSKKKRYAFVLGLFFTRMIPSVAIALPISVTFLKMNLIDTSLGLVLANMITQIPFMAWILVSTFAEVPVALDEAAWIDGASRLQAIVKVILPVSMQGIAVSAMYVWLNAWNEFTYAMYLSNNSKTLPLQIYYYVSRGNVFERAAYSTILAIPVILVTFVLQRYLKPDYLGGSVKG</sequence>
<keyword evidence="6 9" id="KW-0812">Transmembrane</keyword>
<feature type="transmembrane region" description="Helical" evidence="9">
    <location>
        <begin position="73"/>
        <end position="94"/>
    </location>
</feature>
<evidence type="ECO:0000256" key="4">
    <source>
        <dbReference type="ARBA" id="ARBA00022475"/>
    </source>
</evidence>